<evidence type="ECO:0000256" key="10">
    <source>
        <dbReference type="ARBA" id="ARBA00023136"/>
    </source>
</evidence>
<dbReference type="InterPro" id="IPR008915">
    <property type="entry name" value="Peptidase_M50"/>
</dbReference>
<reference evidence="12 13" key="1">
    <citation type="submission" date="2013-08" db="EMBL/GenBank/DDBJ databases">
        <title>An opportunistic ruminal bacterium that causes liver abscesses in cattle.</title>
        <authorList>
            <person name="Benahmed F.H."/>
            <person name="Rasmussen M."/>
            <person name="Harbottle H."/>
            <person name="Soppet D."/>
            <person name="Nagaraja T.G."/>
            <person name="Davidson M."/>
        </authorList>
    </citation>
    <scope>NUCLEOTIDE SEQUENCE [LARGE SCALE GENOMIC DNA]</scope>
    <source>
        <strain evidence="12 13">B35</strain>
    </source>
</reference>
<evidence type="ECO:0000256" key="6">
    <source>
        <dbReference type="ARBA" id="ARBA00022801"/>
    </source>
</evidence>
<dbReference type="Pfam" id="PF02163">
    <property type="entry name" value="Peptidase_M50"/>
    <property type="match status" value="1"/>
</dbReference>
<evidence type="ECO:0000256" key="8">
    <source>
        <dbReference type="ARBA" id="ARBA00022989"/>
    </source>
</evidence>
<comment type="cofactor">
    <cofactor evidence="1 11">
        <name>Zn(2+)</name>
        <dbReference type="ChEBI" id="CHEBI:29105"/>
    </cofactor>
</comment>
<organism evidence="12 13">
    <name type="scientific">Fusobacterium necrophorum subsp. funduliforme B35</name>
    <dbReference type="NCBI Taxonomy" id="1226633"/>
    <lineage>
        <taxon>Bacteria</taxon>
        <taxon>Fusobacteriati</taxon>
        <taxon>Fusobacteriota</taxon>
        <taxon>Fusobacteriia</taxon>
        <taxon>Fusobacteriales</taxon>
        <taxon>Fusobacteriaceae</taxon>
        <taxon>Fusobacterium</taxon>
    </lineage>
</organism>
<keyword evidence="10 11" id="KW-0472">Membrane</keyword>
<keyword evidence="7 11" id="KW-0862">Zinc</keyword>
<dbReference type="InterPro" id="IPR004387">
    <property type="entry name" value="Pept_M50_Zn"/>
</dbReference>
<dbReference type="InterPro" id="IPR001478">
    <property type="entry name" value="PDZ"/>
</dbReference>
<comment type="caution">
    <text evidence="12">The sequence shown here is derived from an EMBL/GenBank/DDBJ whole genome shotgun (WGS) entry which is preliminary data.</text>
</comment>
<proteinExistence type="inferred from homology"/>
<evidence type="ECO:0000256" key="1">
    <source>
        <dbReference type="ARBA" id="ARBA00001947"/>
    </source>
</evidence>
<dbReference type="GO" id="GO:0004222">
    <property type="term" value="F:metalloendopeptidase activity"/>
    <property type="evidence" value="ECO:0007669"/>
    <property type="project" value="InterPro"/>
</dbReference>
<dbReference type="Gene3D" id="2.30.42.10">
    <property type="match status" value="1"/>
</dbReference>
<evidence type="ECO:0000313" key="13">
    <source>
        <dbReference type="Proteomes" id="UP000031184"/>
    </source>
</evidence>
<keyword evidence="5 11" id="KW-0812">Transmembrane</keyword>
<dbReference type="PANTHER" id="PTHR42837">
    <property type="entry name" value="REGULATOR OF SIGMA-E PROTEASE RSEP"/>
    <property type="match status" value="1"/>
</dbReference>
<keyword evidence="11" id="KW-0479">Metal-binding</keyword>
<dbReference type="EMBL" id="AUZI01000008">
    <property type="protein sequence ID" value="KID50055.1"/>
    <property type="molecule type" value="Genomic_DNA"/>
</dbReference>
<name>A0A017H455_9FUSO</name>
<evidence type="ECO:0000256" key="9">
    <source>
        <dbReference type="ARBA" id="ARBA00023049"/>
    </source>
</evidence>
<comment type="subcellular location">
    <subcellularLocation>
        <location evidence="2">Membrane</location>
        <topology evidence="2">Multi-pass membrane protein</topology>
    </subcellularLocation>
</comment>
<evidence type="ECO:0000256" key="4">
    <source>
        <dbReference type="ARBA" id="ARBA00022670"/>
    </source>
</evidence>
<dbReference type="RefSeq" id="WP_005957599.1">
    <property type="nucleotide sequence ID" value="NZ_AOJP01000008.1"/>
</dbReference>
<keyword evidence="9 11" id="KW-0482">Metalloprotease</keyword>
<accession>A0A017H455</accession>
<keyword evidence="4 12" id="KW-0645">Protease</keyword>
<sequence length="333" mass="37437">MTLLISIIVLGIIILVHELGHFTTAKFFHMPVSEFSIGMGPQVYSYETKMTTYSFRAIPLGGYVTIEGMELDSKVEGGFATKPPYQRFIVLIAGVCMNFLFALVLLTALHFHAGNVQYTEEAIVGAVIPESPAARYLKEEDRILKIEGKVISKWTDIGNSIQNKDKVEILIERDDEEKSFQIPLMQKENRSFLGVSPKVTHTPYSLVQSFWKANSSFVAIITDMGQGLWKMIRGEISVKEISGPIGILQVVGEASKQGFLSILWLSVFLSINVGLLNLLPFPALDGGRILFVLLEMLHIPFRKKWEENIHKVGLFLFLALIFFISIQDILHLF</sequence>
<dbReference type="Proteomes" id="UP000031184">
    <property type="component" value="Unassembled WGS sequence"/>
</dbReference>
<gene>
    <name evidence="12" type="ORF">C095_01230</name>
</gene>
<keyword evidence="6 11" id="KW-0378">Hydrolase</keyword>
<dbReference type="EC" id="3.4.24.-" evidence="11"/>
<dbReference type="SMART" id="SM00228">
    <property type="entry name" value="PDZ"/>
    <property type="match status" value="1"/>
</dbReference>
<evidence type="ECO:0000313" key="12">
    <source>
        <dbReference type="EMBL" id="KID50055.1"/>
    </source>
</evidence>
<dbReference type="GO" id="GO:0006508">
    <property type="term" value="P:proteolysis"/>
    <property type="evidence" value="ECO:0007669"/>
    <property type="project" value="UniProtKB-KW"/>
</dbReference>
<dbReference type="NCBIfam" id="TIGR00054">
    <property type="entry name" value="RIP metalloprotease RseP"/>
    <property type="match status" value="1"/>
</dbReference>
<dbReference type="CDD" id="cd06163">
    <property type="entry name" value="S2P-M50_PDZ_RseP-like"/>
    <property type="match status" value="1"/>
</dbReference>
<protein>
    <recommendedName>
        <fullName evidence="11">Zinc metalloprotease</fullName>
        <ecNumber evidence="11">3.4.24.-</ecNumber>
    </recommendedName>
</protein>
<dbReference type="InterPro" id="IPR036034">
    <property type="entry name" value="PDZ_sf"/>
</dbReference>
<dbReference type="OrthoDB" id="9782003at2"/>
<dbReference type="SUPFAM" id="SSF50156">
    <property type="entry name" value="PDZ domain-like"/>
    <property type="match status" value="1"/>
</dbReference>
<evidence type="ECO:0000256" key="11">
    <source>
        <dbReference type="RuleBase" id="RU362031"/>
    </source>
</evidence>
<dbReference type="GO" id="GO:0016020">
    <property type="term" value="C:membrane"/>
    <property type="evidence" value="ECO:0007669"/>
    <property type="project" value="UniProtKB-SubCell"/>
</dbReference>
<evidence type="ECO:0000256" key="2">
    <source>
        <dbReference type="ARBA" id="ARBA00004141"/>
    </source>
</evidence>
<dbReference type="PATRIC" id="fig|1226633.4.peg.242"/>
<dbReference type="PANTHER" id="PTHR42837:SF2">
    <property type="entry name" value="MEMBRANE METALLOPROTEASE ARASP2, CHLOROPLASTIC-RELATED"/>
    <property type="match status" value="1"/>
</dbReference>
<dbReference type="AlphaFoldDB" id="A0A017H455"/>
<evidence type="ECO:0000256" key="7">
    <source>
        <dbReference type="ARBA" id="ARBA00022833"/>
    </source>
</evidence>
<comment type="similarity">
    <text evidence="3 11">Belongs to the peptidase M50B family.</text>
</comment>
<evidence type="ECO:0000256" key="5">
    <source>
        <dbReference type="ARBA" id="ARBA00022692"/>
    </source>
</evidence>
<evidence type="ECO:0000256" key="3">
    <source>
        <dbReference type="ARBA" id="ARBA00007931"/>
    </source>
</evidence>
<feature type="transmembrane region" description="Helical" evidence="11">
    <location>
        <begin position="88"/>
        <end position="109"/>
    </location>
</feature>
<dbReference type="GO" id="GO:0046872">
    <property type="term" value="F:metal ion binding"/>
    <property type="evidence" value="ECO:0007669"/>
    <property type="project" value="UniProtKB-KW"/>
</dbReference>
<feature type="transmembrane region" description="Helical" evidence="11">
    <location>
        <begin position="312"/>
        <end position="330"/>
    </location>
</feature>
<keyword evidence="8 11" id="KW-1133">Transmembrane helix</keyword>